<evidence type="ECO:0000256" key="2">
    <source>
        <dbReference type="ARBA" id="ARBA00022771"/>
    </source>
</evidence>
<evidence type="ECO:0000256" key="5">
    <source>
        <dbReference type="SAM" id="MobiDB-lite"/>
    </source>
</evidence>
<feature type="compositionally biased region" description="Basic and acidic residues" evidence="5">
    <location>
        <begin position="307"/>
        <end position="323"/>
    </location>
</feature>
<evidence type="ECO:0000313" key="7">
    <source>
        <dbReference type="EMBL" id="CAH0581662.1"/>
    </source>
</evidence>
<keyword evidence="8" id="KW-1185">Reference proteome</keyword>
<dbReference type="PROSITE" id="PS51157">
    <property type="entry name" value="ZF_UBR"/>
    <property type="match status" value="1"/>
</dbReference>
<proteinExistence type="predicted"/>
<dbReference type="Proteomes" id="UP001154114">
    <property type="component" value="Chromosome 11"/>
</dbReference>
<dbReference type="AlphaFoldDB" id="A0A9P0BQY5"/>
<name>A0A9P0BQY5_CHRIL</name>
<dbReference type="PANTHER" id="PTHR13513">
    <property type="entry name" value="E3 UBIQUITIN-PROTEIN LIGASE UBR7"/>
    <property type="match status" value="1"/>
</dbReference>
<feature type="compositionally biased region" description="Basic and acidic residues" evidence="5">
    <location>
        <begin position="415"/>
        <end position="431"/>
    </location>
</feature>
<protein>
    <recommendedName>
        <fullName evidence="6">UBR-type domain-containing protein</fullName>
    </recommendedName>
</protein>
<dbReference type="OrthoDB" id="10262564at2759"/>
<feature type="compositionally biased region" description="Basic and acidic residues" evidence="5">
    <location>
        <begin position="450"/>
        <end position="459"/>
    </location>
</feature>
<organism evidence="7 8">
    <name type="scientific">Chrysodeixis includens</name>
    <name type="common">Soybean looper</name>
    <name type="synonym">Pseudoplusia includens</name>
    <dbReference type="NCBI Taxonomy" id="689277"/>
    <lineage>
        <taxon>Eukaryota</taxon>
        <taxon>Metazoa</taxon>
        <taxon>Ecdysozoa</taxon>
        <taxon>Arthropoda</taxon>
        <taxon>Hexapoda</taxon>
        <taxon>Insecta</taxon>
        <taxon>Pterygota</taxon>
        <taxon>Neoptera</taxon>
        <taxon>Endopterygota</taxon>
        <taxon>Lepidoptera</taxon>
        <taxon>Glossata</taxon>
        <taxon>Ditrysia</taxon>
        <taxon>Noctuoidea</taxon>
        <taxon>Noctuidae</taxon>
        <taxon>Plusiinae</taxon>
        <taxon>Chrysodeixis</taxon>
    </lineage>
</organism>
<feature type="region of interest" description="Disordered" evidence="5">
    <location>
        <begin position="244"/>
        <end position="651"/>
    </location>
</feature>
<keyword evidence="3" id="KW-0862">Zinc</keyword>
<dbReference type="GO" id="GO:0061630">
    <property type="term" value="F:ubiquitin protein ligase activity"/>
    <property type="evidence" value="ECO:0007669"/>
    <property type="project" value="InterPro"/>
</dbReference>
<dbReference type="InterPro" id="IPR047506">
    <property type="entry name" value="UBR7-like_UBR-box"/>
</dbReference>
<feature type="compositionally biased region" description="Polar residues" evidence="5">
    <location>
        <begin position="603"/>
        <end position="616"/>
    </location>
</feature>
<feature type="compositionally biased region" description="Polar residues" evidence="5">
    <location>
        <begin position="438"/>
        <end position="447"/>
    </location>
</feature>
<feature type="compositionally biased region" description="Basic and acidic residues" evidence="5">
    <location>
        <begin position="617"/>
        <end position="632"/>
    </location>
</feature>
<dbReference type="EMBL" id="LR824014">
    <property type="protein sequence ID" value="CAH0581662.1"/>
    <property type="molecule type" value="Genomic_DNA"/>
</dbReference>
<dbReference type="CDD" id="cd19677">
    <property type="entry name" value="UBR-box_UBR7"/>
    <property type="match status" value="1"/>
</dbReference>
<dbReference type="Gene3D" id="3.30.40.10">
    <property type="entry name" value="Zinc/RING finger domain, C3HC4 (zinc finger)"/>
    <property type="match status" value="1"/>
</dbReference>
<accession>A0A9P0BQY5</accession>
<feature type="compositionally biased region" description="Basic and acidic residues" evidence="5">
    <location>
        <begin position="387"/>
        <end position="402"/>
    </location>
</feature>
<dbReference type="SMART" id="SM00396">
    <property type="entry name" value="ZnF_UBR1"/>
    <property type="match status" value="1"/>
</dbReference>
<dbReference type="CDD" id="cd15542">
    <property type="entry name" value="PHD_UBR7"/>
    <property type="match status" value="1"/>
</dbReference>
<dbReference type="InterPro" id="IPR040204">
    <property type="entry name" value="UBR7"/>
</dbReference>
<feature type="compositionally biased region" description="Basic and acidic residues" evidence="5">
    <location>
        <begin position="547"/>
        <end position="561"/>
    </location>
</feature>
<sequence length="790" mass="87989">MASDAVNHTEDAEMADYDGDKVVTMMDVLQEQQEFEDDANAVLGASDDKNCTYPKGYIKRQALYACLTCCTEAKTDPTKRAGVCLACSLTCHENHELIELYTKRNFRCDCGNPKFNTHPCQFTSSKTDLNEDNIYNQNFSGLYCTCHRPYPDPDSTLEDDDMIQCIICEDWLHASHLEATVPANDQYSEMVCKGCMEKNEFLHDYTGFAVNLENTEVDVITVTGDTKSADNSLCNGDLEKEKLVNGVDSNETDSKAASDIEMNDDSIKSENISETTENNRTEKNEISDTSEETKVENSSDTTELNDLELKQNKTEEEQSKENSDQQVTNATNDIVPKADLNENGENEDKKPNTIEEASITTSDTENATEEQTNSEKQSTEQTTSVEQSKEDSDTQPTEKPEPVLDDVSAPTSDTLKSDAEKEVTSEEKPSEEPSETTNVSEDSTQIEQPKVTDEEKSDSVMDAIDEILDAASSDSKQENKNDATATTETKESTESGDAEMNNIENNTDENALDGTEKTKKDEVKCSPDVEMNDSANAQCDKPQVTENKMDSESVDSVKDVDSIAASESVESTKEVDNNIENDNAVATENLKDEVKSSDALGAETNSQEKVQQVSEKSTNETKDDKKAADAKEHKRKLSIDLSEDQTSKKPKLDAECVRPRKVKRVHKGATFWPPTFRQKLCTCGECISMYKDLNVLFLTDLDDTVSAYESLGKENAGGVSQYEKGLEALSSLDRIQQINALTEYNNMRDKLLDFLKSFKDRKEIVKEEDIKAFFAGMKPRREPDGVYFCR</sequence>
<evidence type="ECO:0000256" key="1">
    <source>
        <dbReference type="ARBA" id="ARBA00022723"/>
    </source>
</evidence>
<dbReference type="InterPro" id="IPR011011">
    <property type="entry name" value="Znf_FYVE_PHD"/>
</dbReference>
<evidence type="ECO:0000259" key="6">
    <source>
        <dbReference type="PROSITE" id="PS51157"/>
    </source>
</evidence>
<evidence type="ECO:0000313" key="8">
    <source>
        <dbReference type="Proteomes" id="UP001154114"/>
    </source>
</evidence>
<feature type="compositionally biased region" description="Basic and acidic residues" evidence="5">
    <location>
        <begin position="277"/>
        <end position="297"/>
    </location>
</feature>
<keyword evidence="2" id="KW-0863">Zinc-finger</keyword>
<dbReference type="GO" id="GO:0008270">
    <property type="term" value="F:zinc ion binding"/>
    <property type="evidence" value="ECO:0007669"/>
    <property type="project" value="UniProtKB-KW"/>
</dbReference>
<feature type="domain" description="UBR-type" evidence="6">
    <location>
        <begin position="49"/>
        <end position="125"/>
    </location>
</feature>
<dbReference type="InterPro" id="IPR003126">
    <property type="entry name" value="Znf_UBR"/>
</dbReference>
<gene>
    <name evidence="7" type="ORF">CINC_LOCUS1800</name>
</gene>
<feature type="compositionally biased region" description="Polar residues" evidence="5">
    <location>
        <begin position="358"/>
        <end position="386"/>
    </location>
</feature>
<evidence type="ECO:0000256" key="4">
    <source>
        <dbReference type="PROSITE-ProRule" id="PRU00508"/>
    </source>
</evidence>
<dbReference type="PANTHER" id="PTHR13513:SF9">
    <property type="entry name" value="E3 UBIQUITIN-PROTEIN LIGASE UBR7-RELATED"/>
    <property type="match status" value="1"/>
</dbReference>
<dbReference type="SUPFAM" id="SSF57903">
    <property type="entry name" value="FYVE/PHD zinc finger"/>
    <property type="match status" value="1"/>
</dbReference>
<dbReference type="GO" id="GO:0005737">
    <property type="term" value="C:cytoplasm"/>
    <property type="evidence" value="ECO:0007669"/>
    <property type="project" value="TreeGrafter"/>
</dbReference>
<dbReference type="Pfam" id="PF02207">
    <property type="entry name" value="zf-UBR"/>
    <property type="match status" value="1"/>
</dbReference>
<feature type="compositionally biased region" description="Basic and acidic residues" evidence="5">
    <location>
        <begin position="514"/>
        <end position="527"/>
    </location>
</feature>
<keyword evidence="1" id="KW-0479">Metal-binding</keyword>
<reference evidence="7" key="1">
    <citation type="submission" date="2021-12" db="EMBL/GenBank/DDBJ databases">
        <authorList>
            <person name="King R."/>
        </authorList>
    </citation>
    <scope>NUCLEOTIDE SEQUENCE</scope>
</reference>
<evidence type="ECO:0000256" key="3">
    <source>
        <dbReference type="ARBA" id="ARBA00022833"/>
    </source>
</evidence>
<dbReference type="InterPro" id="IPR013083">
    <property type="entry name" value="Znf_RING/FYVE/PHD"/>
</dbReference>
<feature type="zinc finger region" description="UBR-type" evidence="4">
    <location>
        <begin position="49"/>
        <end position="125"/>
    </location>
</feature>